<keyword evidence="3" id="KW-0378">Hydrolase</keyword>
<evidence type="ECO:0000256" key="3">
    <source>
        <dbReference type="ARBA" id="ARBA00022801"/>
    </source>
</evidence>
<protein>
    <submittedName>
        <fullName evidence="5">Micrococcal nuclease</fullName>
    </submittedName>
</protein>
<dbReference type="Gene3D" id="2.40.50.90">
    <property type="match status" value="1"/>
</dbReference>
<dbReference type="EMBL" id="SODA01000010">
    <property type="protein sequence ID" value="TDW04329.1"/>
    <property type="molecule type" value="Genomic_DNA"/>
</dbReference>
<dbReference type="PROSITE" id="PS50830">
    <property type="entry name" value="TNASE_3"/>
    <property type="match status" value="1"/>
</dbReference>
<proteinExistence type="predicted"/>
<comment type="caution">
    <text evidence="5">The sequence shown here is derived from an EMBL/GenBank/DDBJ whole genome shotgun (WGS) entry which is preliminary data.</text>
</comment>
<accession>A0A4R7Z830</accession>
<evidence type="ECO:0000313" key="5">
    <source>
        <dbReference type="EMBL" id="TDW04329.1"/>
    </source>
</evidence>
<dbReference type="Proteomes" id="UP000294697">
    <property type="component" value="Unassembled WGS sequence"/>
</dbReference>
<dbReference type="OrthoDB" id="4376109at2"/>
<dbReference type="SUPFAM" id="SSF50199">
    <property type="entry name" value="Staphylococcal nuclease"/>
    <property type="match status" value="1"/>
</dbReference>
<evidence type="ECO:0000259" key="4">
    <source>
        <dbReference type="PROSITE" id="PS50830"/>
    </source>
</evidence>
<keyword evidence="2" id="KW-0255">Endonuclease</keyword>
<sequence>MLKKSFTALMALVVILGGSYFYLDGQQAAEVYIERVIDGDTVETAAGDSIRLLGVDTPEIDWDNNSESEFYAEAAREFTFDNLEGQNVLLEYDQEREDQYGRILAYIYQDGQNFNQRLLEAGYATLMIVEPNDKFENEFKNAVSRARESRKGIWSQVLEMEKSLPVISYQQAELFRDERVIVAGEIVDTAATDSVNYLNFSKAYQNTLSLVIFNRDLNKFDYQPAAYFLDKKIKVLGEIEFYQGSPQIIIDDPHDILITE</sequence>
<dbReference type="InterPro" id="IPR016071">
    <property type="entry name" value="Staphylococal_nuclease_OB-fold"/>
</dbReference>
<feature type="domain" description="TNase-like" evidence="4">
    <location>
        <begin position="27"/>
        <end position="156"/>
    </location>
</feature>
<dbReference type="RefSeq" id="WP_111572252.1">
    <property type="nucleotide sequence ID" value="NZ_QLME01000011.1"/>
</dbReference>
<gene>
    <name evidence="5" type="ORF">C8C77_11027</name>
</gene>
<dbReference type="PANTHER" id="PTHR12302">
    <property type="entry name" value="EBNA2 BINDING PROTEIN P100"/>
    <property type="match status" value="1"/>
</dbReference>
<evidence type="ECO:0000256" key="2">
    <source>
        <dbReference type="ARBA" id="ARBA00022759"/>
    </source>
</evidence>
<dbReference type="PANTHER" id="PTHR12302:SF3">
    <property type="entry name" value="SERINE_THREONINE-PROTEIN KINASE 31"/>
    <property type="match status" value="1"/>
</dbReference>
<evidence type="ECO:0000313" key="6">
    <source>
        <dbReference type="Proteomes" id="UP000294697"/>
    </source>
</evidence>
<name>A0A4R7Z830_9FIRM</name>
<dbReference type="GO" id="GO:0016787">
    <property type="term" value="F:hydrolase activity"/>
    <property type="evidence" value="ECO:0007669"/>
    <property type="project" value="UniProtKB-KW"/>
</dbReference>
<dbReference type="InterPro" id="IPR035437">
    <property type="entry name" value="SNase_OB-fold_sf"/>
</dbReference>
<dbReference type="Pfam" id="PF00565">
    <property type="entry name" value="SNase"/>
    <property type="match status" value="1"/>
</dbReference>
<dbReference type="SMART" id="SM00318">
    <property type="entry name" value="SNc"/>
    <property type="match status" value="1"/>
</dbReference>
<dbReference type="GO" id="GO:0004519">
    <property type="term" value="F:endonuclease activity"/>
    <property type="evidence" value="ECO:0007669"/>
    <property type="project" value="UniProtKB-KW"/>
</dbReference>
<dbReference type="AlphaFoldDB" id="A0A4R7Z830"/>
<organism evidence="5 6">
    <name type="scientific">Halanaerobium saccharolyticum</name>
    <dbReference type="NCBI Taxonomy" id="43595"/>
    <lineage>
        <taxon>Bacteria</taxon>
        <taxon>Bacillati</taxon>
        <taxon>Bacillota</taxon>
        <taxon>Clostridia</taxon>
        <taxon>Halanaerobiales</taxon>
        <taxon>Halanaerobiaceae</taxon>
        <taxon>Halanaerobium</taxon>
    </lineage>
</organism>
<evidence type="ECO:0000256" key="1">
    <source>
        <dbReference type="ARBA" id="ARBA00022722"/>
    </source>
</evidence>
<reference evidence="5 6" key="1">
    <citation type="submission" date="2019-03" db="EMBL/GenBank/DDBJ databases">
        <title>Subsurface microbial communities from deep shales in Ohio and West Virginia, USA.</title>
        <authorList>
            <person name="Wrighton K."/>
        </authorList>
    </citation>
    <scope>NUCLEOTIDE SEQUENCE [LARGE SCALE GENOMIC DNA]</scope>
    <source>
        <strain evidence="5 6">MSL9.2</strain>
    </source>
</reference>
<keyword evidence="1" id="KW-0540">Nuclease</keyword>